<comment type="caution">
    <text evidence="6">The sequence shown here is derived from an EMBL/GenBank/DDBJ whole genome shotgun (WGS) entry which is preliminary data.</text>
</comment>
<protein>
    <submittedName>
        <fullName evidence="6">Agmatinase</fullName>
        <ecNumber evidence="6">3.5.3.11</ecNumber>
    </submittedName>
</protein>
<dbReference type="InterPro" id="IPR023696">
    <property type="entry name" value="Ureohydrolase_dom_sf"/>
</dbReference>
<keyword evidence="7" id="KW-1185">Reference proteome</keyword>
<dbReference type="EMBL" id="RHHQ01000012">
    <property type="protein sequence ID" value="RNB87215.1"/>
    <property type="molecule type" value="Genomic_DNA"/>
</dbReference>
<feature type="binding site" evidence="4">
    <location>
        <position position="148"/>
    </location>
    <ligand>
        <name>Mn(2+)</name>
        <dbReference type="ChEBI" id="CHEBI:29035"/>
        <label>1</label>
    </ligand>
</feature>
<dbReference type="CDD" id="cd11592">
    <property type="entry name" value="Agmatinase_PAH"/>
    <property type="match status" value="1"/>
</dbReference>
<dbReference type="NCBIfam" id="TIGR01230">
    <property type="entry name" value="agmatinase"/>
    <property type="match status" value="1"/>
</dbReference>
<dbReference type="AlphaFoldDB" id="A0A3M8DIL7"/>
<dbReference type="InterPro" id="IPR020855">
    <property type="entry name" value="Ureohydrolase_Mn_BS"/>
</dbReference>
<dbReference type="PIRSF" id="PIRSF036979">
    <property type="entry name" value="Arginase"/>
    <property type="match status" value="1"/>
</dbReference>
<dbReference type="Gene3D" id="3.40.800.10">
    <property type="entry name" value="Ureohydrolase domain"/>
    <property type="match status" value="1"/>
</dbReference>
<dbReference type="InterPro" id="IPR006035">
    <property type="entry name" value="Ureohydrolase"/>
</dbReference>
<evidence type="ECO:0000256" key="2">
    <source>
        <dbReference type="ARBA" id="ARBA00022723"/>
    </source>
</evidence>
<gene>
    <name evidence="6" type="primary">speB</name>
    <name evidence="6" type="ORF">EDM56_16190</name>
</gene>
<dbReference type="GO" id="GO:0008783">
    <property type="term" value="F:agmatinase activity"/>
    <property type="evidence" value="ECO:0007669"/>
    <property type="project" value="UniProtKB-EC"/>
</dbReference>
<dbReference type="SUPFAM" id="SSF52768">
    <property type="entry name" value="Arginase/deacetylase"/>
    <property type="match status" value="1"/>
</dbReference>
<sequence length="319" mass="35168">MAKYQPRDSFESPRFCGPRTFMRLPFIETVDQDMDFIITGIPFDSGQSFRTGARFGPEGIRDFSILLRPYNPEQDINLFDYISGVDYGDIPVVPGYIQDTYEKIEAGLTPVVEQGIVPIVLGGDHSITLGELRAIAKKHGPVALLQFDAHSDTWDSYFGKKYNHGTVMRRAIEEGLIDVERSLQIGMRGGLYGIEDLEDARQLGLDVYTTNQYKKAGVEKMLELIHQRIGSGPTFMSFDIDFLDPAFAPGTGTPEVSGASIDDALAFVRGLAGINFVGFDLVEVLPAYDHGQITAAAAANIVFEFITLIALQKRVQAGK</sequence>
<evidence type="ECO:0000256" key="3">
    <source>
        <dbReference type="ARBA" id="ARBA00022801"/>
    </source>
</evidence>
<dbReference type="GO" id="GO:0046872">
    <property type="term" value="F:metal ion binding"/>
    <property type="evidence" value="ECO:0007669"/>
    <property type="project" value="UniProtKB-KW"/>
</dbReference>
<keyword evidence="4" id="KW-0464">Manganese</keyword>
<dbReference type="PRINTS" id="PR00116">
    <property type="entry name" value="ARGINASE"/>
</dbReference>
<reference evidence="6 7" key="1">
    <citation type="submission" date="2018-10" db="EMBL/GenBank/DDBJ databases">
        <title>Phylogenomics of Brevibacillus.</title>
        <authorList>
            <person name="Dunlap C."/>
        </authorList>
    </citation>
    <scope>NUCLEOTIDE SEQUENCE [LARGE SCALE GENOMIC DNA]</scope>
    <source>
        <strain evidence="6 7">JCM 15716</strain>
    </source>
</reference>
<feature type="binding site" evidence="4">
    <location>
        <position position="241"/>
    </location>
    <ligand>
        <name>Mn(2+)</name>
        <dbReference type="ChEBI" id="CHEBI:29035"/>
        <label>1</label>
    </ligand>
</feature>
<feature type="binding site" evidence="4">
    <location>
        <position position="152"/>
    </location>
    <ligand>
        <name>Mn(2+)</name>
        <dbReference type="ChEBI" id="CHEBI:29035"/>
        <label>1</label>
    </ligand>
</feature>
<dbReference type="RefSeq" id="WP_122918914.1">
    <property type="nucleotide sequence ID" value="NZ_RHHQ01000012.1"/>
</dbReference>
<proteinExistence type="inferred from homology"/>
<dbReference type="Proteomes" id="UP000271031">
    <property type="component" value="Unassembled WGS sequence"/>
</dbReference>
<dbReference type="PANTHER" id="PTHR11358:SF26">
    <property type="entry name" value="GUANIDINO ACID HYDROLASE, MITOCHONDRIAL"/>
    <property type="match status" value="1"/>
</dbReference>
<dbReference type="Pfam" id="PF00491">
    <property type="entry name" value="Arginase"/>
    <property type="match status" value="1"/>
</dbReference>
<dbReference type="PANTHER" id="PTHR11358">
    <property type="entry name" value="ARGINASE/AGMATINASE"/>
    <property type="match status" value="1"/>
</dbReference>
<dbReference type="PROSITE" id="PS51409">
    <property type="entry name" value="ARGINASE_2"/>
    <property type="match status" value="1"/>
</dbReference>
<evidence type="ECO:0000313" key="6">
    <source>
        <dbReference type="EMBL" id="RNB87215.1"/>
    </source>
</evidence>
<evidence type="ECO:0000256" key="4">
    <source>
        <dbReference type="PIRSR" id="PIRSR036979-1"/>
    </source>
</evidence>
<keyword evidence="2 4" id="KW-0479">Metal-binding</keyword>
<accession>A0A3M8DIL7</accession>
<feature type="binding site" evidence="4">
    <location>
        <position position="239"/>
    </location>
    <ligand>
        <name>Mn(2+)</name>
        <dbReference type="ChEBI" id="CHEBI:29035"/>
        <label>1</label>
    </ligand>
</feature>
<evidence type="ECO:0000256" key="1">
    <source>
        <dbReference type="ARBA" id="ARBA00009227"/>
    </source>
</evidence>
<organism evidence="6 7">
    <name type="scientific">Brevibacillus fluminis</name>
    <dbReference type="NCBI Taxonomy" id="511487"/>
    <lineage>
        <taxon>Bacteria</taxon>
        <taxon>Bacillati</taxon>
        <taxon>Bacillota</taxon>
        <taxon>Bacilli</taxon>
        <taxon>Bacillales</taxon>
        <taxon>Paenibacillaceae</taxon>
        <taxon>Brevibacillus</taxon>
    </lineage>
</organism>
<dbReference type="PROSITE" id="PS01053">
    <property type="entry name" value="ARGINASE_1"/>
    <property type="match status" value="1"/>
</dbReference>
<feature type="binding site" evidence="4">
    <location>
        <position position="150"/>
    </location>
    <ligand>
        <name>Mn(2+)</name>
        <dbReference type="ChEBI" id="CHEBI:29035"/>
        <label>1</label>
    </ligand>
</feature>
<dbReference type="OrthoDB" id="9788689at2"/>
<name>A0A3M8DIL7_9BACL</name>
<feature type="binding site" evidence="4">
    <location>
        <position position="125"/>
    </location>
    <ligand>
        <name>Mn(2+)</name>
        <dbReference type="ChEBI" id="CHEBI:29035"/>
        <label>1</label>
    </ligand>
</feature>
<comment type="cofactor">
    <cofactor evidence="4">
        <name>Mn(2+)</name>
        <dbReference type="ChEBI" id="CHEBI:29035"/>
    </cofactor>
    <text evidence="4">Binds 2 manganese ions per subunit.</text>
</comment>
<dbReference type="InterPro" id="IPR005925">
    <property type="entry name" value="Agmatinase-rel"/>
</dbReference>
<comment type="similarity">
    <text evidence="1">Belongs to the arginase family. Agmatinase subfamily.</text>
</comment>
<dbReference type="GO" id="GO:0033389">
    <property type="term" value="P:putrescine biosynthetic process from arginine, via agmatine"/>
    <property type="evidence" value="ECO:0007669"/>
    <property type="project" value="TreeGrafter"/>
</dbReference>
<evidence type="ECO:0000313" key="7">
    <source>
        <dbReference type="Proteomes" id="UP000271031"/>
    </source>
</evidence>
<evidence type="ECO:0000256" key="5">
    <source>
        <dbReference type="RuleBase" id="RU003684"/>
    </source>
</evidence>
<keyword evidence="3 5" id="KW-0378">Hydrolase</keyword>
<dbReference type="EC" id="3.5.3.11" evidence="6"/>